<name>A0ABT8M6H7_9EURY</name>
<proteinExistence type="predicted"/>
<gene>
    <name evidence="2" type="ORF">FGU65_01270</name>
</gene>
<sequence length="238" mass="26604">MNLQAEADLTGRFDFYKNALYIRKERLCVVSDIHIGLEEALYADGLHFPLHEGETLLDRFASILDRFSPRTVVLDGDIFHSFDRIARSVQRKFSAIVQALSAECEVVYVRGSHDTMLPSVMGGSVERYDAGGFTMIHGDKAVTDHGFLVMGHDHPVLEIEMERFPCFLYGRGVAGGQDLLMMPAFNPLSPGVIINYAKGRDFLSPLLRRVDTGRLQPVVEVDGEAVVFPALAEMRRLM</sequence>
<dbReference type="Pfam" id="PF00149">
    <property type="entry name" value="Metallophos"/>
    <property type="match status" value="1"/>
</dbReference>
<dbReference type="PANTHER" id="PTHR39323">
    <property type="entry name" value="BLR1149 PROTEIN"/>
    <property type="match status" value="1"/>
</dbReference>
<keyword evidence="3" id="KW-1185">Reference proteome</keyword>
<dbReference type="PIRSF" id="PIRSF000887">
    <property type="entry name" value="Pesterase_MJ0037"/>
    <property type="match status" value="1"/>
</dbReference>
<dbReference type="CDD" id="cd07391">
    <property type="entry name" value="MPP_PF1019"/>
    <property type="match status" value="1"/>
</dbReference>
<dbReference type="InterPro" id="IPR024173">
    <property type="entry name" value="Pesterase_MJ0037-like"/>
</dbReference>
<dbReference type="PANTHER" id="PTHR39323:SF1">
    <property type="entry name" value="BLR1149 PROTEIN"/>
    <property type="match status" value="1"/>
</dbReference>
<organism evidence="2 3">
    <name type="scientific">Methanoculleus frigidifontis</name>
    <dbReference type="NCBI Taxonomy" id="2584085"/>
    <lineage>
        <taxon>Archaea</taxon>
        <taxon>Methanobacteriati</taxon>
        <taxon>Methanobacteriota</taxon>
        <taxon>Stenosarchaea group</taxon>
        <taxon>Methanomicrobia</taxon>
        <taxon>Methanomicrobiales</taxon>
        <taxon>Methanomicrobiaceae</taxon>
        <taxon>Methanoculleus</taxon>
    </lineage>
</organism>
<dbReference type="RefSeq" id="WP_301662583.1">
    <property type="nucleotide sequence ID" value="NZ_VCYH01000001.1"/>
</dbReference>
<dbReference type="EMBL" id="VCYH01000001">
    <property type="protein sequence ID" value="MDN7023542.1"/>
    <property type="molecule type" value="Genomic_DNA"/>
</dbReference>
<dbReference type="Gene3D" id="3.60.21.10">
    <property type="match status" value="1"/>
</dbReference>
<dbReference type="SUPFAM" id="SSF56300">
    <property type="entry name" value="Metallo-dependent phosphatases"/>
    <property type="match status" value="1"/>
</dbReference>
<dbReference type="InterPro" id="IPR029052">
    <property type="entry name" value="Metallo-depent_PP-like"/>
</dbReference>
<reference evidence="2" key="1">
    <citation type="submission" date="2019-05" db="EMBL/GenBank/DDBJ databases">
        <title>Methanoculleus sp. FWC-SCC1, a methanogenic archaeon isolated from deep marine cold seep.</title>
        <authorList>
            <person name="Chen Y.-W."/>
            <person name="Chen S.-C."/>
            <person name="Teng N.-H."/>
            <person name="Lai M.-C."/>
        </authorList>
    </citation>
    <scope>NUCLEOTIDE SEQUENCE</scope>
    <source>
        <strain evidence="2">FWC-SCC1</strain>
    </source>
</reference>
<dbReference type="Proteomes" id="UP001168338">
    <property type="component" value="Unassembled WGS sequence"/>
</dbReference>
<evidence type="ECO:0000313" key="2">
    <source>
        <dbReference type="EMBL" id="MDN7023542.1"/>
    </source>
</evidence>
<evidence type="ECO:0000259" key="1">
    <source>
        <dbReference type="Pfam" id="PF00149"/>
    </source>
</evidence>
<feature type="domain" description="Calcineurin-like phosphoesterase" evidence="1">
    <location>
        <begin position="26"/>
        <end position="120"/>
    </location>
</feature>
<dbReference type="InterPro" id="IPR004843">
    <property type="entry name" value="Calcineurin-like_PHP"/>
</dbReference>
<evidence type="ECO:0000313" key="3">
    <source>
        <dbReference type="Proteomes" id="UP001168338"/>
    </source>
</evidence>
<comment type="caution">
    <text evidence="2">The sequence shown here is derived from an EMBL/GenBank/DDBJ whole genome shotgun (WGS) entry which is preliminary data.</text>
</comment>
<accession>A0ABT8M6H7</accession>
<protein>
    <submittedName>
        <fullName evidence="2">Metallophosphoesterase</fullName>
    </submittedName>
</protein>